<keyword evidence="2" id="KW-0479">Metal-binding</keyword>
<accession>A0A1X2J0K2</accession>
<dbReference type="PROSITE" id="PS50157">
    <property type="entry name" value="ZINC_FINGER_C2H2_2"/>
    <property type="match status" value="3"/>
</dbReference>
<name>A0A1X2J0K2_9FUNG</name>
<dbReference type="InterPro" id="IPR056436">
    <property type="entry name" value="Znf-C2H2_ZIC1-5/GLI1-3-like"/>
</dbReference>
<evidence type="ECO:0000256" key="2">
    <source>
        <dbReference type="ARBA" id="ARBA00022723"/>
    </source>
</evidence>
<dbReference type="GO" id="GO:0000978">
    <property type="term" value="F:RNA polymerase II cis-regulatory region sequence-specific DNA binding"/>
    <property type="evidence" value="ECO:0007669"/>
    <property type="project" value="TreeGrafter"/>
</dbReference>
<dbReference type="InterPro" id="IPR043359">
    <property type="entry name" value="GLI-like"/>
</dbReference>
<comment type="subcellular location">
    <subcellularLocation>
        <location evidence="1">Nucleus</location>
    </subcellularLocation>
</comment>
<reference evidence="10 11" key="1">
    <citation type="submission" date="2016-07" db="EMBL/GenBank/DDBJ databases">
        <title>Pervasive Adenine N6-methylation of Active Genes in Fungi.</title>
        <authorList>
            <consortium name="DOE Joint Genome Institute"/>
            <person name="Mondo S.J."/>
            <person name="Dannebaum R.O."/>
            <person name="Kuo R.C."/>
            <person name="Labutti K."/>
            <person name="Haridas S."/>
            <person name="Kuo A."/>
            <person name="Salamov A."/>
            <person name="Ahrendt S.R."/>
            <person name="Lipzen A."/>
            <person name="Sullivan W."/>
            <person name="Andreopoulos W.B."/>
            <person name="Clum A."/>
            <person name="Lindquist E."/>
            <person name="Daum C."/>
            <person name="Ramamoorthy G.K."/>
            <person name="Gryganskyi A."/>
            <person name="Culley D."/>
            <person name="Magnuson J.K."/>
            <person name="James T.Y."/>
            <person name="O'Malley M.A."/>
            <person name="Stajich J.E."/>
            <person name="Spatafora J.W."/>
            <person name="Visel A."/>
            <person name="Grigoriev I.V."/>
        </authorList>
    </citation>
    <scope>NUCLEOTIDE SEQUENCE [LARGE SCALE GENOMIC DNA]</scope>
    <source>
        <strain evidence="10 11">NRRL 1336</strain>
    </source>
</reference>
<feature type="domain" description="C2H2-type" evidence="9">
    <location>
        <begin position="218"/>
        <end position="242"/>
    </location>
</feature>
<dbReference type="GO" id="GO:0000981">
    <property type="term" value="F:DNA-binding transcription factor activity, RNA polymerase II-specific"/>
    <property type="evidence" value="ECO:0007669"/>
    <property type="project" value="TreeGrafter"/>
</dbReference>
<evidence type="ECO:0000256" key="6">
    <source>
        <dbReference type="ARBA" id="ARBA00023242"/>
    </source>
</evidence>
<dbReference type="InterPro" id="IPR036236">
    <property type="entry name" value="Znf_C2H2_sf"/>
</dbReference>
<keyword evidence="3" id="KW-0677">Repeat</keyword>
<evidence type="ECO:0000256" key="8">
    <source>
        <dbReference type="SAM" id="MobiDB-lite"/>
    </source>
</evidence>
<evidence type="ECO:0000256" key="4">
    <source>
        <dbReference type="ARBA" id="ARBA00022771"/>
    </source>
</evidence>
<dbReference type="Gene3D" id="3.30.160.60">
    <property type="entry name" value="Classic Zinc Finger"/>
    <property type="match status" value="4"/>
</dbReference>
<evidence type="ECO:0000256" key="5">
    <source>
        <dbReference type="ARBA" id="ARBA00022833"/>
    </source>
</evidence>
<dbReference type="Pfam" id="PF23561">
    <property type="entry name" value="zf-C2H2_15"/>
    <property type="match status" value="1"/>
</dbReference>
<dbReference type="FunFam" id="3.30.160.60:FF:000125">
    <property type="entry name" value="Putative zinc finger protein 143"/>
    <property type="match status" value="1"/>
</dbReference>
<dbReference type="PANTHER" id="PTHR45718:SF4">
    <property type="entry name" value="TRANSCRIPTIONAL ACTIVATOR CUBITUS INTERRUPTUS"/>
    <property type="match status" value="1"/>
</dbReference>
<dbReference type="PROSITE" id="PS00028">
    <property type="entry name" value="ZINC_FINGER_C2H2_1"/>
    <property type="match status" value="2"/>
</dbReference>
<evidence type="ECO:0000256" key="3">
    <source>
        <dbReference type="ARBA" id="ARBA00022737"/>
    </source>
</evidence>
<dbReference type="InterPro" id="IPR013087">
    <property type="entry name" value="Znf_C2H2_type"/>
</dbReference>
<proteinExistence type="predicted"/>
<dbReference type="AlphaFoldDB" id="A0A1X2J0K2"/>
<feature type="compositionally biased region" description="Polar residues" evidence="8">
    <location>
        <begin position="275"/>
        <end position="285"/>
    </location>
</feature>
<dbReference type="STRING" id="90262.A0A1X2J0K2"/>
<dbReference type="OrthoDB" id="654211at2759"/>
<evidence type="ECO:0000256" key="1">
    <source>
        <dbReference type="ARBA" id="ARBA00004123"/>
    </source>
</evidence>
<sequence length="423" mass="46149">MLSGSSANYQTVIQSSGISPQQPTFYGMEKIQDFPSTSATTTTPALCNTAALEEGINHADGTSTSSCTSSVVEDTYFSDGELDTTSAGSSSSPTEKRALGHNQWIPRQIQEDNKPDNDQQTHYCRWVNCSVEATTLEELIGHIRDDHIGSGKAAYHCEWIGCTRNRKPFMKRHKMHNHLRTHTGERPFACAVEGCEKRFSRPDSLNTHMRTHSNIRPYLCPVNDCSKAYFHSRSLRKHVKGHEAAGIIVPKSTAARTSVNSKKIQHSPKPIAPSTPLSEQSSSHDTTIAPANTIVSSTAPSLSSSSCNDSQLLLFNSPSSPPLEWDFSSLPFTSSSAPMFADPLQQQQPSPHDLSSNALPIDTHYCLAQELPNYQVPMMDPAAMIYSSMPSEPSSSKFGGAPYPYPPSSMSDSLALSYAYAPL</sequence>
<evidence type="ECO:0000256" key="7">
    <source>
        <dbReference type="PROSITE-ProRule" id="PRU00042"/>
    </source>
</evidence>
<gene>
    <name evidence="10" type="ORF">BCR42DRAFT_92009</name>
</gene>
<dbReference type="PANTHER" id="PTHR45718">
    <property type="entry name" value="TRANSCRIPTIONAL ACTIVATOR CUBITUS INTERRUPTUS"/>
    <property type="match status" value="1"/>
</dbReference>
<feature type="compositionally biased region" description="Polar residues" evidence="8">
    <location>
        <begin position="83"/>
        <end position="93"/>
    </location>
</feature>
<evidence type="ECO:0000313" key="11">
    <source>
        <dbReference type="Proteomes" id="UP000193560"/>
    </source>
</evidence>
<feature type="domain" description="C2H2-type" evidence="9">
    <location>
        <begin position="155"/>
        <end position="187"/>
    </location>
</feature>
<dbReference type="EMBL" id="MCGE01000002">
    <property type="protein sequence ID" value="ORZ24511.1"/>
    <property type="molecule type" value="Genomic_DNA"/>
</dbReference>
<dbReference type="SUPFAM" id="SSF57667">
    <property type="entry name" value="beta-beta-alpha zinc fingers"/>
    <property type="match status" value="3"/>
</dbReference>
<feature type="region of interest" description="Disordered" evidence="8">
    <location>
        <begin position="80"/>
        <end position="103"/>
    </location>
</feature>
<keyword evidence="4 7" id="KW-0863">Zinc-finger</keyword>
<dbReference type="SMART" id="SM00355">
    <property type="entry name" value="ZnF_C2H2"/>
    <property type="match status" value="4"/>
</dbReference>
<organism evidence="10 11">
    <name type="scientific">Absidia repens</name>
    <dbReference type="NCBI Taxonomy" id="90262"/>
    <lineage>
        <taxon>Eukaryota</taxon>
        <taxon>Fungi</taxon>
        <taxon>Fungi incertae sedis</taxon>
        <taxon>Mucoromycota</taxon>
        <taxon>Mucoromycotina</taxon>
        <taxon>Mucoromycetes</taxon>
        <taxon>Mucorales</taxon>
        <taxon>Cunninghamellaceae</taxon>
        <taxon>Absidia</taxon>
    </lineage>
</organism>
<evidence type="ECO:0000259" key="9">
    <source>
        <dbReference type="PROSITE" id="PS50157"/>
    </source>
</evidence>
<protein>
    <recommendedName>
        <fullName evidence="9">C2H2-type domain-containing protein</fullName>
    </recommendedName>
</protein>
<dbReference type="GO" id="GO:0005634">
    <property type="term" value="C:nucleus"/>
    <property type="evidence" value="ECO:0007669"/>
    <property type="project" value="UniProtKB-SubCell"/>
</dbReference>
<keyword evidence="5" id="KW-0862">Zinc</keyword>
<dbReference type="Proteomes" id="UP000193560">
    <property type="component" value="Unassembled WGS sequence"/>
</dbReference>
<evidence type="ECO:0000313" key="10">
    <source>
        <dbReference type="EMBL" id="ORZ24511.1"/>
    </source>
</evidence>
<feature type="domain" description="C2H2-type" evidence="9">
    <location>
        <begin position="188"/>
        <end position="217"/>
    </location>
</feature>
<dbReference type="Pfam" id="PF00096">
    <property type="entry name" value="zf-C2H2"/>
    <property type="match status" value="1"/>
</dbReference>
<keyword evidence="6" id="KW-0539">Nucleus</keyword>
<feature type="region of interest" description="Disordered" evidence="8">
    <location>
        <begin position="254"/>
        <end position="285"/>
    </location>
</feature>
<dbReference type="GO" id="GO:0008270">
    <property type="term" value="F:zinc ion binding"/>
    <property type="evidence" value="ECO:0007669"/>
    <property type="project" value="UniProtKB-KW"/>
</dbReference>
<comment type="caution">
    <text evidence="10">The sequence shown here is derived from an EMBL/GenBank/DDBJ whole genome shotgun (WGS) entry which is preliminary data.</text>
</comment>
<keyword evidence="11" id="KW-1185">Reference proteome</keyword>